<dbReference type="RefSeq" id="WP_272753212.1">
    <property type="nucleotide sequence ID" value="NZ_JAQQLF010000030.1"/>
</dbReference>
<evidence type="ECO:0008006" key="4">
    <source>
        <dbReference type="Google" id="ProtNLM"/>
    </source>
</evidence>
<keyword evidence="1" id="KW-1133">Transmembrane helix</keyword>
<gene>
    <name evidence="2" type="ORF">PQU95_17575</name>
</gene>
<feature type="transmembrane region" description="Helical" evidence="1">
    <location>
        <begin position="12"/>
        <end position="31"/>
    </location>
</feature>
<comment type="caution">
    <text evidence="2">The sequence shown here is derived from an EMBL/GenBank/DDBJ whole genome shotgun (WGS) entry which is preliminary data.</text>
</comment>
<reference evidence="2 3" key="1">
    <citation type="submission" date="2023-01" db="EMBL/GenBank/DDBJ databases">
        <title>Novel species of the genus Vogesella isolated from rivers.</title>
        <authorList>
            <person name="Lu H."/>
        </authorList>
    </citation>
    <scope>NUCLEOTIDE SEQUENCE [LARGE SCALE GENOMIC DNA]</scope>
    <source>
        <strain evidence="2 3">DC21W</strain>
    </source>
</reference>
<evidence type="ECO:0000313" key="2">
    <source>
        <dbReference type="EMBL" id="MDC7719015.1"/>
    </source>
</evidence>
<dbReference type="EMBL" id="JAQQLF010000030">
    <property type="protein sequence ID" value="MDC7719015.1"/>
    <property type="molecule type" value="Genomic_DNA"/>
</dbReference>
<evidence type="ECO:0000313" key="3">
    <source>
        <dbReference type="Proteomes" id="UP001219956"/>
    </source>
</evidence>
<organism evidence="2 3">
    <name type="scientific">Vogesella aquatica</name>
    <dbReference type="NCBI Taxonomy" id="2984206"/>
    <lineage>
        <taxon>Bacteria</taxon>
        <taxon>Pseudomonadati</taxon>
        <taxon>Pseudomonadota</taxon>
        <taxon>Betaproteobacteria</taxon>
        <taxon>Neisseriales</taxon>
        <taxon>Chromobacteriaceae</taxon>
        <taxon>Vogesella</taxon>
    </lineage>
</organism>
<proteinExistence type="predicted"/>
<keyword evidence="3" id="KW-1185">Reference proteome</keyword>
<name>A0ABT5J3A3_9NEIS</name>
<protein>
    <recommendedName>
        <fullName evidence="4">Type IV pilus assembly protein PilW</fullName>
    </recommendedName>
</protein>
<keyword evidence="1" id="KW-0812">Transmembrane</keyword>
<sequence length="230" mass="23767">MSRRHQAGISMLELLIGMLLAMFAVMAMLSLSRTTSRVTALSRLGVQTDAQLATGLLAADKLLAQAGYFAVTASGSVPAPRYPDDLRLLQNATLGGSAQALLLAPASGTLVAQAGQGQALLWRSRDASGVFRYDGLYAPASGGLWRIHGSSMDWAGWEQAELLLGAPPRGHDSLASAGVASFAVSHAAGGCQPFGVGSSASGGVYTVRISALAYSAGQRVDSHTCLMNFQ</sequence>
<dbReference type="Proteomes" id="UP001219956">
    <property type="component" value="Unassembled WGS sequence"/>
</dbReference>
<evidence type="ECO:0000256" key="1">
    <source>
        <dbReference type="SAM" id="Phobius"/>
    </source>
</evidence>
<accession>A0ABT5J3A3</accession>
<keyword evidence="1" id="KW-0472">Membrane</keyword>